<dbReference type="Pfam" id="PF23747">
    <property type="entry name" value="Ig-like_CATSPERD"/>
    <property type="match status" value="1"/>
</dbReference>
<evidence type="ECO:0000256" key="2">
    <source>
        <dbReference type="ARBA" id="ARBA00022473"/>
    </source>
</evidence>
<dbReference type="RefSeq" id="XP_020826892.1">
    <property type="nucleotide sequence ID" value="XM_020971233.1"/>
</dbReference>
<organism evidence="24 25">
    <name type="scientific">Phascolarctos cinereus</name>
    <name type="common">Koala</name>
    <dbReference type="NCBI Taxonomy" id="38626"/>
    <lineage>
        <taxon>Eukaryota</taxon>
        <taxon>Metazoa</taxon>
        <taxon>Chordata</taxon>
        <taxon>Craniata</taxon>
        <taxon>Vertebrata</taxon>
        <taxon>Euteleostomi</taxon>
        <taxon>Mammalia</taxon>
        <taxon>Metatheria</taxon>
        <taxon>Diprotodontia</taxon>
        <taxon>Phascolarctidae</taxon>
        <taxon>Phascolarctos</taxon>
    </lineage>
</organism>
<dbReference type="InterPro" id="IPR053813">
    <property type="entry name" value="CATSPERD_beta-prop"/>
</dbReference>
<dbReference type="Proteomes" id="UP000515140">
    <property type="component" value="Unplaced"/>
</dbReference>
<evidence type="ECO:0000256" key="16">
    <source>
        <dbReference type="ARBA" id="ARBA00040129"/>
    </source>
</evidence>
<keyword evidence="8" id="KW-0744">Spermatogenesis</keyword>
<dbReference type="AlphaFoldDB" id="A0A6P5IXP4"/>
<keyword evidence="11 19" id="KW-0472">Membrane</keyword>
<evidence type="ECO:0000256" key="10">
    <source>
        <dbReference type="ARBA" id="ARBA00023069"/>
    </source>
</evidence>
<keyword evidence="7" id="KW-0282">Flagellum</keyword>
<evidence type="ECO:0000256" key="13">
    <source>
        <dbReference type="ARBA" id="ARBA00023180"/>
    </source>
</evidence>
<feature type="domain" description="CATSPERD beta-propeller" evidence="21">
    <location>
        <begin position="58"/>
        <end position="385"/>
    </location>
</feature>
<comment type="function">
    <text evidence="18">Auxiliary component of the CatSper complex, a complex involved in sperm cell hyperactivation. Sperm cell hyperactivation is needed for sperm motility which is essential late in the preparation of sperm for fertilization. Required for CATSPER1 stability before intraflagellar transport and/or incorporation of the CatSper complex channel into the flagellar membrane.</text>
</comment>
<evidence type="ECO:0000256" key="5">
    <source>
        <dbReference type="ARBA" id="ARBA00022729"/>
    </source>
</evidence>
<comment type="similarity">
    <text evidence="1">Belongs to the CATSPERD family.</text>
</comment>
<dbReference type="PANTHER" id="PTHR33722:SF1">
    <property type="entry name" value="CATION CHANNEL SPERM-ASSOCIATED AUXILIARY SUBUNIT DELTA"/>
    <property type="match status" value="1"/>
</dbReference>
<evidence type="ECO:0000256" key="3">
    <source>
        <dbReference type="ARBA" id="ARBA00022475"/>
    </source>
</evidence>
<keyword evidence="24" id="KW-1185">Reference proteome</keyword>
<evidence type="ECO:0000256" key="8">
    <source>
        <dbReference type="ARBA" id="ARBA00022871"/>
    </source>
</evidence>
<keyword evidence="9 19" id="KW-1133">Transmembrane helix</keyword>
<dbReference type="KEGG" id="pcw:110197376"/>
<dbReference type="CTD" id="257062"/>
<dbReference type="InParanoid" id="A0A6P5IXP4"/>
<comment type="subcellular location">
    <subcellularLocation>
        <location evidence="15">Cell projection</location>
        <location evidence="15">Cilium</location>
        <location evidence="15">Flagellum membrane</location>
        <topology evidence="15">Single-pass type I membrane protein</topology>
    </subcellularLocation>
</comment>
<keyword evidence="6" id="KW-0221">Differentiation</keyword>
<keyword evidence="4 19" id="KW-0812">Transmembrane</keyword>
<gene>
    <name evidence="25" type="primary">CATSPERD</name>
</gene>
<keyword evidence="13" id="KW-0325">Glycoprotein</keyword>
<feature type="domain" description="CATSPERD/E C-terminal" evidence="22">
    <location>
        <begin position="554"/>
        <end position="771"/>
    </location>
</feature>
<dbReference type="Pfam" id="PF15020">
    <property type="entry name" value="Beta-prop_CATSPERD"/>
    <property type="match status" value="1"/>
</dbReference>
<evidence type="ECO:0000256" key="19">
    <source>
        <dbReference type="SAM" id="Phobius"/>
    </source>
</evidence>
<feature type="domain" description="CATSPERD Ig-like" evidence="23">
    <location>
        <begin position="406"/>
        <end position="524"/>
    </location>
</feature>
<evidence type="ECO:0000256" key="1">
    <source>
        <dbReference type="ARBA" id="ARBA00010246"/>
    </source>
</evidence>
<dbReference type="GO" id="GO:0030317">
    <property type="term" value="P:flagellated sperm motility"/>
    <property type="evidence" value="ECO:0007669"/>
    <property type="project" value="TreeGrafter"/>
</dbReference>
<evidence type="ECO:0000259" key="21">
    <source>
        <dbReference type="Pfam" id="PF15020"/>
    </source>
</evidence>
<dbReference type="GO" id="GO:0097228">
    <property type="term" value="C:sperm principal piece"/>
    <property type="evidence" value="ECO:0007669"/>
    <property type="project" value="TreeGrafter"/>
</dbReference>
<dbReference type="GO" id="GO:0036128">
    <property type="term" value="C:CatSper complex"/>
    <property type="evidence" value="ECO:0007669"/>
    <property type="project" value="InterPro"/>
</dbReference>
<evidence type="ECO:0000256" key="11">
    <source>
        <dbReference type="ARBA" id="ARBA00023136"/>
    </source>
</evidence>
<dbReference type="GO" id="GO:0048240">
    <property type="term" value="P:sperm capacitation"/>
    <property type="evidence" value="ECO:0007669"/>
    <property type="project" value="TreeGrafter"/>
</dbReference>
<evidence type="ECO:0000313" key="24">
    <source>
        <dbReference type="Proteomes" id="UP000515140"/>
    </source>
</evidence>
<keyword evidence="10" id="KW-0969">Cilium</keyword>
<dbReference type="GeneID" id="110197376"/>
<reference evidence="25" key="1">
    <citation type="submission" date="2025-08" db="UniProtKB">
        <authorList>
            <consortium name="RefSeq"/>
        </authorList>
    </citation>
    <scope>IDENTIFICATION</scope>
    <source>
        <tissue evidence="25">Spleen</tissue>
    </source>
</reference>
<evidence type="ECO:0000313" key="25">
    <source>
        <dbReference type="RefSeq" id="XP_020826892.1"/>
    </source>
</evidence>
<evidence type="ECO:0000256" key="12">
    <source>
        <dbReference type="ARBA" id="ARBA00023157"/>
    </source>
</evidence>
<evidence type="ECO:0000256" key="15">
    <source>
        <dbReference type="ARBA" id="ARBA00037793"/>
    </source>
</evidence>
<evidence type="ECO:0000256" key="18">
    <source>
        <dbReference type="ARBA" id="ARBA00046028"/>
    </source>
</evidence>
<evidence type="ECO:0000256" key="9">
    <source>
        <dbReference type="ARBA" id="ARBA00022989"/>
    </source>
</evidence>
<evidence type="ECO:0000256" key="4">
    <source>
        <dbReference type="ARBA" id="ARBA00022692"/>
    </source>
</evidence>
<protein>
    <recommendedName>
        <fullName evidence="16">Cation channel sperm-associated auxiliary subunit delta</fullName>
    </recommendedName>
    <alternativeName>
        <fullName evidence="17">Transmembrane protein 146</fullName>
    </alternativeName>
</protein>
<keyword evidence="14" id="KW-0966">Cell projection</keyword>
<keyword evidence="5 20" id="KW-0732">Signal</keyword>
<dbReference type="InterPro" id="IPR028751">
    <property type="entry name" value="CATSPERD/E"/>
</dbReference>
<proteinExistence type="inferred from homology"/>
<evidence type="ECO:0000259" key="22">
    <source>
        <dbReference type="Pfam" id="PF22850"/>
    </source>
</evidence>
<evidence type="ECO:0000256" key="14">
    <source>
        <dbReference type="ARBA" id="ARBA00023273"/>
    </source>
</evidence>
<dbReference type="InterPro" id="IPR055451">
    <property type="entry name" value="Ig-like_CATSPERD"/>
</dbReference>
<evidence type="ECO:0000256" key="7">
    <source>
        <dbReference type="ARBA" id="ARBA00022846"/>
    </source>
</evidence>
<feature type="signal peptide" evidence="20">
    <location>
        <begin position="1"/>
        <end position="24"/>
    </location>
</feature>
<keyword evidence="3" id="KW-1003">Cell membrane</keyword>
<evidence type="ECO:0000259" key="23">
    <source>
        <dbReference type="Pfam" id="PF23747"/>
    </source>
</evidence>
<feature type="transmembrane region" description="Helical" evidence="19">
    <location>
        <begin position="745"/>
        <end position="765"/>
    </location>
</feature>
<evidence type="ECO:0000256" key="17">
    <source>
        <dbReference type="ARBA" id="ARBA00041424"/>
    </source>
</evidence>
<feature type="chain" id="PRO_5027932700" description="Cation channel sperm-associated auxiliary subunit delta" evidence="20">
    <location>
        <begin position="25"/>
        <end position="775"/>
    </location>
</feature>
<evidence type="ECO:0000256" key="6">
    <source>
        <dbReference type="ARBA" id="ARBA00022782"/>
    </source>
</evidence>
<name>A0A6P5IXP4_PHACI</name>
<dbReference type="PANTHER" id="PTHR33722">
    <property type="entry name" value="CATION CHANNEL SPERM-ASSOCIATED PROTEIN SUBUNIT DELTA-RELATED"/>
    <property type="match status" value="1"/>
</dbReference>
<keyword evidence="12" id="KW-1015">Disulfide bond</keyword>
<keyword evidence="2" id="KW-0217">Developmental protein</keyword>
<dbReference type="Pfam" id="PF22850">
    <property type="entry name" value="CATSPERD-E_C"/>
    <property type="match status" value="1"/>
</dbReference>
<sequence length="775" mass="87643">MPLTRLPCACGFVWLLAVVAVAWLSELKENETISDVKLCSIKQISTGKMYRTEAEEMGDELFYAYSKPQILKHPCKSNMALYMGKALLLTKDNFRSSIIPLNIPKMFQVQTAKVSGAIYSSSCILLIINGNIYAYDYEDGSWSILLITEVFITNIYAEYCCYSSDYSCSSISNLILVYAIGGPVSDAVIYISNSLGFDFEELSLPQLKLLDGTFEGIFFFHSMSKFGVLLKNGDTARFAYIEPAKNETWGLPFHMSRRLHMLNLPGLKGFLIFWHEHRLLFSHNSGQLVEDIPIKEKKAVTHESFGLSGKSIYAIAGYENELAVLTTDFHFYYGTLGLLSTSLIKITEETPVTNGSAIMFESIGNVVIVTAVKDEDDPAYNFVVCCVNMQYVLMELEIGLKSCKAEVLRGDFDKKMHILDMGETLELSAKLVPQPSQLPIPIVTVSNPHSLGFQVKMYEDGYTFDGNTKFTINITLMQQHTSGRAHESFISDIKIPSLSTITLDLIERGMSCIDLQPPSGLISIGCNWKKKIIVRRDLTACMKKFLEPIELENNYTYIIEKGSYDPNYHSRPQENNVDLTIMYDYEELGCPGLVYYNSPWKPVIELWEETRRVEVVKAEFVLIEIHGLYTYNYSMTVGEASCVSQAQNWSSVIDASTIKGVHAWDRQNYLSCHENHESAPLLWPNVEYQVLGGSTKNSIIFDERNGIYVFLVRVVDPFYSYCDLTTTFSIYVYGAFPKQTLPDRLVFMSMLGLMLILLWLGYVIPKLSKSERGKK</sequence>
<evidence type="ECO:0000256" key="20">
    <source>
        <dbReference type="SAM" id="SignalP"/>
    </source>
</evidence>
<dbReference type="FunCoup" id="A0A6P5IXP4">
    <property type="interactions" value="25"/>
</dbReference>
<dbReference type="InterPro" id="IPR053814">
    <property type="entry name" value="CATSPERD/E_C"/>
</dbReference>
<accession>A0A6P5IXP4</accession>